<gene>
    <name evidence="3" type="ORF">EP073_03890</name>
</gene>
<evidence type="ECO:0000259" key="2">
    <source>
        <dbReference type="Pfam" id="PF09699"/>
    </source>
</evidence>
<accession>A0A410JWK9</accession>
<feature type="domain" description="Doubled CXXCH motif" evidence="2">
    <location>
        <begin position="218"/>
        <end position="255"/>
    </location>
</feature>
<dbReference type="OrthoDB" id="9783375at2"/>
<dbReference type="EMBL" id="CP035108">
    <property type="protein sequence ID" value="QAR32576.1"/>
    <property type="molecule type" value="Genomic_DNA"/>
</dbReference>
<dbReference type="KEGG" id="gtl:EP073_03890"/>
<name>A0A410JWK9_9BACT</name>
<dbReference type="AlphaFoldDB" id="A0A410JWK9"/>
<dbReference type="Gene3D" id="3.90.10.10">
    <property type="entry name" value="Cytochrome C3"/>
    <property type="match status" value="1"/>
</dbReference>
<evidence type="ECO:0000256" key="1">
    <source>
        <dbReference type="ARBA" id="ARBA00022729"/>
    </source>
</evidence>
<dbReference type="InterPro" id="IPR036280">
    <property type="entry name" value="Multihaem_cyt_sf"/>
</dbReference>
<feature type="domain" description="Doubled CXXCH motif" evidence="2">
    <location>
        <begin position="172"/>
        <end position="207"/>
    </location>
</feature>
<dbReference type="NCBIfam" id="TIGR01905">
    <property type="entry name" value="paired_CXXCH_1"/>
    <property type="match status" value="2"/>
</dbReference>
<evidence type="ECO:0000313" key="3">
    <source>
        <dbReference type="EMBL" id="QAR32576.1"/>
    </source>
</evidence>
<organism evidence="3 4">
    <name type="scientific">Geovibrio thiophilus</name>
    <dbReference type="NCBI Taxonomy" id="139438"/>
    <lineage>
        <taxon>Bacteria</taxon>
        <taxon>Pseudomonadati</taxon>
        <taxon>Deferribacterota</taxon>
        <taxon>Deferribacteres</taxon>
        <taxon>Deferribacterales</taxon>
        <taxon>Geovibrionaceae</taxon>
        <taxon>Geovibrio</taxon>
    </lineage>
</organism>
<keyword evidence="1" id="KW-0732">Signal</keyword>
<dbReference type="InterPro" id="IPR010177">
    <property type="entry name" value="Paired_CXXCH_1"/>
</dbReference>
<dbReference type="Pfam" id="PF09699">
    <property type="entry name" value="Paired_CXXCH_1"/>
    <property type="match status" value="3"/>
</dbReference>
<dbReference type="SUPFAM" id="SSF48695">
    <property type="entry name" value="Multiheme cytochromes"/>
    <property type="match status" value="1"/>
</dbReference>
<dbReference type="Proteomes" id="UP000287502">
    <property type="component" value="Chromosome"/>
</dbReference>
<dbReference type="InterPro" id="IPR051829">
    <property type="entry name" value="Multiheme_Cytochr_ET"/>
</dbReference>
<protein>
    <recommendedName>
        <fullName evidence="2">Doubled CXXCH motif domain-containing protein</fullName>
    </recommendedName>
</protein>
<dbReference type="Gene3D" id="1.10.1130.10">
    <property type="entry name" value="Flavocytochrome C3, Chain A"/>
    <property type="match status" value="1"/>
</dbReference>
<feature type="domain" description="Doubled CXXCH motif" evidence="2">
    <location>
        <begin position="286"/>
        <end position="321"/>
    </location>
</feature>
<proteinExistence type="predicted"/>
<dbReference type="PANTHER" id="PTHR35038:SF6">
    <property type="entry name" value="SURFACE LOCALIZED DECAHEME CYTOCHROME C LIPOPROTEIN"/>
    <property type="match status" value="1"/>
</dbReference>
<dbReference type="GO" id="GO:0016491">
    <property type="term" value="F:oxidoreductase activity"/>
    <property type="evidence" value="ECO:0007669"/>
    <property type="project" value="TreeGrafter"/>
</dbReference>
<reference evidence="3 4" key="1">
    <citation type="submission" date="2019-01" db="EMBL/GenBank/DDBJ databases">
        <title>Geovibrio thiophilus DSM 11263, complete genome.</title>
        <authorList>
            <person name="Spring S."/>
            <person name="Bunk B."/>
            <person name="Sproer C."/>
        </authorList>
    </citation>
    <scope>NUCLEOTIDE SEQUENCE [LARGE SCALE GENOMIC DNA]</scope>
    <source>
        <strain evidence="3 4">DSM 11263</strain>
    </source>
</reference>
<evidence type="ECO:0000313" key="4">
    <source>
        <dbReference type="Proteomes" id="UP000287502"/>
    </source>
</evidence>
<dbReference type="PANTHER" id="PTHR35038">
    <property type="entry name" value="DISSIMILATORY SULFITE REDUCTASE SIRA"/>
    <property type="match status" value="1"/>
</dbReference>
<sequence>MNHKGTVHMLKRFGCRKIIILVLSSVFLLTPQAFAKLEIIFPITNKVKSVSDIHIIGKSSAKDPVTIEINGVKSVKKLIESKDANGENFYMLMTILKLNAGENTIIVTQGKDVNTVQVNKVDSPTTISDWTEGYMNFHSSDRREICLACHRFQDLNDCVNCHRDKFMGTWVHAPVKQAKCFECHEKDNNLIPQEPFSETCLKCHNNFSIQMKSSQYVHGPVAAGFCTICHSPHKSTDKTHLRKPVNELCDGCHASSELGFNYHQKSYIKFHPVDKVYMEKFNKTLDCSDCHTPHYSSDPLLLSADNVTKDQLCAKCHDEQNTAELLKVLTDKHNAEAK</sequence>
<keyword evidence="4" id="KW-1185">Reference proteome</keyword>